<dbReference type="EMBL" id="SGKC01000013">
    <property type="protein sequence ID" value="NEZ91960.1"/>
    <property type="molecule type" value="Genomic_DNA"/>
</dbReference>
<sequence length="234" mass="27067">MTDIQFAIIKHLFNSKELFGETERQIFDGIMDENIIDCDYEKFEKEFQQLITSNYIGISAEGIPSDTKYYDFKRGSIKKLLDQKTIKYEEVFFHMKKLYKSIESVKEISTINLGKSQKAQEKIMKCEESINNVDKKLLNATKSIKIELLTLMGLFISIFSLISINTTFMKIVEEVGSFWNKISFIFVINFTALLSIYGLMTIIKNITNEKNESKSIKIILLILFVLIIVSLLMA</sequence>
<dbReference type="AlphaFoldDB" id="A0A846I1B8"/>
<keyword evidence="1" id="KW-1133">Transmembrane helix</keyword>
<name>A0A846I1B8_CLOBO</name>
<dbReference type="Proteomes" id="UP000473887">
    <property type="component" value="Unassembled WGS sequence"/>
</dbReference>
<gene>
    <name evidence="2" type="ORF">EXM69_08370</name>
</gene>
<evidence type="ECO:0000313" key="3">
    <source>
        <dbReference type="Proteomes" id="UP000473887"/>
    </source>
</evidence>
<keyword evidence="1" id="KW-0472">Membrane</keyword>
<organism evidence="2 3">
    <name type="scientific">Clostridium botulinum</name>
    <dbReference type="NCBI Taxonomy" id="1491"/>
    <lineage>
        <taxon>Bacteria</taxon>
        <taxon>Bacillati</taxon>
        <taxon>Bacillota</taxon>
        <taxon>Clostridia</taxon>
        <taxon>Eubacteriales</taxon>
        <taxon>Clostridiaceae</taxon>
        <taxon>Clostridium</taxon>
    </lineage>
</organism>
<protein>
    <submittedName>
        <fullName evidence="2">Uncharacterized protein</fullName>
    </submittedName>
</protein>
<evidence type="ECO:0000313" key="2">
    <source>
        <dbReference type="EMBL" id="NEZ91960.1"/>
    </source>
</evidence>
<reference evidence="2 3" key="1">
    <citation type="submission" date="2019-02" db="EMBL/GenBank/DDBJ databases">
        <title>Genome sequencing of Clostridium botulinum clinical isolates.</title>
        <authorList>
            <person name="Brunt J."/>
            <person name="Van Vliet A.H.M."/>
            <person name="Stringer S.C."/>
            <person name="Grant K.A."/>
            <person name="Carter A.C."/>
            <person name="Peck M.W."/>
        </authorList>
    </citation>
    <scope>NUCLEOTIDE SEQUENCE [LARGE SCALE GENOMIC DNA]</scope>
    <source>
        <strain evidence="2 3">H142660711</strain>
    </source>
</reference>
<evidence type="ECO:0000256" key="1">
    <source>
        <dbReference type="SAM" id="Phobius"/>
    </source>
</evidence>
<comment type="caution">
    <text evidence="2">The sequence shown here is derived from an EMBL/GenBank/DDBJ whole genome shotgun (WGS) entry which is preliminary data.</text>
</comment>
<keyword evidence="1" id="KW-0812">Transmembrane</keyword>
<feature type="transmembrane region" description="Helical" evidence="1">
    <location>
        <begin position="184"/>
        <end position="203"/>
    </location>
</feature>
<proteinExistence type="predicted"/>
<accession>A0A846I1B8</accession>
<feature type="transmembrane region" description="Helical" evidence="1">
    <location>
        <begin position="215"/>
        <end position="233"/>
    </location>
</feature>
<feature type="transmembrane region" description="Helical" evidence="1">
    <location>
        <begin position="146"/>
        <end position="164"/>
    </location>
</feature>